<protein>
    <submittedName>
        <fullName evidence="2">Uncharacterized protein</fullName>
    </submittedName>
</protein>
<comment type="caution">
    <text evidence="2">The sequence shown here is derived from an EMBL/GenBank/DDBJ whole genome shotgun (WGS) entry which is preliminary data.</text>
</comment>
<feature type="compositionally biased region" description="Low complexity" evidence="1">
    <location>
        <begin position="66"/>
        <end position="75"/>
    </location>
</feature>
<accession>A0ABC8UWB8</accession>
<name>A0ABC8UWB8_9AQUA</name>
<evidence type="ECO:0000313" key="3">
    <source>
        <dbReference type="Proteomes" id="UP001642360"/>
    </source>
</evidence>
<gene>
    <name evidence="2" type="ORF">ILEXP_LOCUS55720</name>
</gene>
<keyword evidence="3" id="KW-1185">Reference proteome</keyword>
<reference evidence="2 3" key="1">
    <citation type="submission" date="2024-02" db="EMBL/GenBank/DDBJ databases">
        <authorList>
            <person name="Vignale AGUSTIN F."/>
            <person name="Sosa J E."/>
            <person name="Modenutti C."/>
        </authorList>
    </citation>
    <scope>NUCLEOTIDE SEQUENCE [LARGE SCALE GENOMIC DNA]</scope>
</reference>
<evidence type="ECO:0000313" key="2">
    <source>
        <dbReference type="EMBL" id="CAK9185324.1"/>
    </source>
</evidence>
<feature type="region of interest" description="Disordered" evidence="1">
    <location>
        <begin position="21"/>
        <end position="82"/>
    </location>
</feature>
<organism evidence="2 3">
    <name type="scientific">Ilex paraguariensis</name>
    <name type="common">yerba mate</name>
    <dbReference type="NCBI Taxonomy" id="185542"/>
    <lineage>
        <taxon>Eukaryota</taxon>
        <taxon>Viridiplantae</taxon>
        <taxon>Streptophyta</taxon>
        <taxon>Embryophyta</taxon>
        <taxon>Tracheophyta</taxon>
        <taxon>Spermatophyta</taxon>
        <taxon>Magnoliopsida</taxon>
        <taxon>eudicotyledons</taxon>
        <taxon>Gunneridae</taxon>
        <taxon>Pentapetalae</taxon>
        <taxon>asterids</taxon>
        <taxon>campanulids</taxon>
        <taxon>Aquifoliales</taxon>
        <taxon>Aquifoliaceae</taxon>
        <taxon>Ilex</taxon>
    </lineage>
</organism>
<dbReference type="EMBL" id="CAUOFW020009279">
    <property type="protein sequence ID" value="CAK9185324.1"/>
    <property type="molecule type" value="Genomic_DNA"/>
</dbReference>
<evidence type="ECO:0000256" key="1">
    <source>
        <dbReference type="SAM" id="MobiDB-lite"/>
    </source>
</evidence>
<dbReference type="Proteomes" id="UP001642360">
    <property type="component" value="Unassembled WGS sequence"/>
</dbReference>
<sequence>MEIRREEIVRAARRRWLDRARKHGRQSLETRLPDTPGGVTPVTRGIVGRDGRSSDDAPRRARRYAPRQARQAPRGFVGEEHEGKWAVDEIEDRHHRPEGGFDAGGVGEAWDTQGAKKALGDIGPCGKLDGTSGDGNIIELHNRFGARGSDARVGVVEATVQ</sequence>
<dbReference type="AlphaFoldDB" id="A0ABC8UWB8"/>
<feature type="compositionally biased region" description="Basic and acidic residues" evidence="1">
    <location>
        <begin position="47"/>
        <end position="59"/>
    </location>
</feature>
<proteinExistence type="predicted"/>